<keyword evidence="7 8" id="KW-0326">Glycosidase</keyword>
<name>A0A6A6JX39_WESOR</name>
<dbReference type="GO" id="GO:0005975">
    <property type="term" value="P:carbohydrate metabolic process"/>
    <property type="evidence" value="ECO:0007669"/>
    <property type="project" value="InterPro"/>
</dbReference>
<evidence type="ECO:0000259" key="10">
    <source>
        <dbReference type="Pfam" id="PF17801"/>
    </source>
</evidence>
<dbReference type="FunFam" id="3.20.20.70:FF:000197">
    <property type="entry name" value="Alpha-galactosidase"/>
    <property type="match status" value="1"/>
</dbReference>
<dbReference type="Proteomes" id="UP000800097">
    <property type="component" value="Unassembled WGS sequence"/>
</dbReference>
<dbReference type="InterPro" id="IPR041233">
    <property type="entry name" value="Melibiase_C"/>
</dbReference>
<feature type="signal peptide" evidence="9">
    <location>
        <begin position="1"/>
        <end position="17"/>
    </location>
</feature>
<dbReference type="Gene3D" id="3.20.20.70">
    <property type="entry name" value="Aldolase class I"/>
    <property type="match status" value="1"/>
</dbReference>
<comment type="catalytic activity">
    <reaction evidence="1 8">
        <text>Hydrolysis of terminal, non-reducing alpha-D-galactose residues in alpha-D-galactosides, including galactose oligosaccharides, galactomannans and galactolipids.</text>
        <dbReference type="EC" id="3.2.1.22"/>
    </reaction>
</comment>
<dbReference type="PANTHER" id="PTHR11452">
    <property type="entry name" value="ALPHA-GALACTOSIDASE/ALPHA-N-ACETYLGALACTOSAMINIDASE"/>
    <property type="match status" value="1"/>
</dbReference>
<comment type="similarity">
    <text evidence="3 8">Belongs to the glycosyl hydrolase 27 family.</text>
</comment>
<dbReference type="InterPro" id="IPR013785">
    <property type="entry name" value="Aldolase_TIM"/>
</dbReference>
<dbReference type="SUPFAM" id="SSF51445">
    <property type="entry name" value="(Trans)glycosidases"/>
    <property type="match status" value="1"/>
</dbReference>
<evidence type="ECO:0000256" key="3">
    <source>
        <dbReference type="ARBA" id="ARBA00009743"/>
    </source>
</evidence>
<keyword evidence="5 9" id="KW-0732">Signal</keyword>
<keyword evidence="6 8" id="KW-0378">Hydrolase</keyword>
<reference evidence="11" key="1">
    <citation type="journal article" date="2020" name="Stud. Mycol.">
        <title>101 Dothideomycetes genomes: a test case for predicting lifestyles and emergence of pathogens.</title>
        <authorList>
            <person name="Haridas S."/>
            <person name="Albert R."/>
            <person name="Binder M."/>
            <person name="Bloem J."/>
            <person name="Labutti K."/>
            <person name="Salamov A."/>
            <person name="Andreopoulos B."/>
            <person name="Baker S."/>
            <person name="Barry K."/>
            <person name="Bills G."/>
            <person name="Bluhm B."/>
            <person name="Cannon C."/>
            <person name="Castanera R."/>
            <person name="Culley D."/>
            <person name="Daum C."/>
            <person name="Ezra D."/>
            <person name="Gonzalez J."/>
            <person name="Henrissat B."/>
            <person name="Kuo A."/>
            <person name="Liang C."/>
            <person name="Lipzen A."/>
            <person name="Lutzoni F."/>
            <person name="Magnuson J."/>
            <person name="Mondo S."/>
            <person name="Nolan M."/>
            <person name="Ohm R."/>
            <person name="Pangilinan J."/>
            <person name="Park H.-J."/>
            <person name="Ramirez L."/>
            <person name="Alfaro M."/>
            <person name="Sun H."/>
            <person name="Tritt A."/>
            <person name="Yoshinaga Y."/>
            <person name="Zwiers L.-H."/>
            <person name="Turgeon B."/>
            <person name="Goodwin S."/>
            <person name="Spatafora J."/>
            <person name="Crous P."/>
            <person name="Grigoriev I."/>
        </authorList>
    </citation>
    <scope>NUCLEOTIDE SEQUENCE</scope>
    <source>
        <strain evidence="11">CBS 379.55</strain>
    </source>
</reference>
<evidence type="ECO:0000256" key="9">
    <source>
        <dbReference type="SAM" id="SignalP"/>
    </source>
</evidence>
<evidence type="ECO:0000313" key="12">
    <source>
        <dbReference type="Proteomes" id="UP000800097"/>
    </source>
</evidence>
<dbReference type="InterPro" id="IPR002241">
    <property type="entry name" value="Glyco_hydro_27"/>
</dbReference>
<dbReference type="Pfam" id="PF16499">
    <property type="entry name" value="Melibiase_2"/>
    <property type="match status" value="1"/>
</dbReference>
<gene>
    <name evidence="11" type="ORF">EI97DRAFT_463556</name>
</gene>
<feature type="chain" id="PRO_5025437513" description="Alpha-galactosidase" evidence="9">
    <location>
        <begin position="18"/>
        <end position="406"/>
    </location>
</feature>
<dbReference type="CDD" id="cd14792">
    <property type="entry name" value="GH27"/>
    <property type="match status" value="1"/>
</dbReference>
<keyword evidence="8" id="KW-1015">Disulfide bond</keyword>
<dbReference type="InterPro" id="IPR013780">
    <property type="entry name" value="Glyco_hydro_b"/>
</dbReference>
<dbReference type="OrthoDB" id="5795902at2759"/>
<keyword evidence="12" id="KW-1185">Reference proteome</keyword>
<dbReference type="GeneID" id="54554540"/>
<dbReference type="InterPro" id="IPR017853">
    <property type="entry name" value="GH"/>
</dbReference>
<evidence type="ECO:0000256" key="5">
    <source>
        <dbReference type="ARBA" id="ARBA00022729"/>
    </source>
</evidence>
<proteinExistence type="inferred from homology"/>
<dbReference type="Gene3D" id="2.60.40.1180">
    <property type="entry name" value="Golgi alpha-mannosidase II"/>
    <property type="match status" value="1"/>
</dbReference>
<protein>
    <recommendedName>
        <fullName evidence="4 8">Alpha-galactosidase</fullName>
        <ecNumber evidence="4 8">3.2.1.22</ecNumber>
    </recommendedName>
    <alternativeName>
        <fullName evidence="8">Melibiase</fullName>
    </alternativeName>
</protein>
<evidence type="ECO:0000256" key="6">
    <source>
        <dbReference type="ARBA" id="ARBA00022801"/>
    </source>
</evidence>
<dbReference type="InterPro" id="IPR000111">
    <property type="entry name" value="Glyco_hydro_27/36_CS"/>
</dbReference>
<dbReference type="GO" id="GO:0004557">
    <property type="term" value="F:alpha-galactosidase activity"/>
    <property type="evidence" value="ECO:0007669"/>
    <property type="project" value="UniProtKB-EC"/>
</dbReference>
<evidence type="ECO:0000256" key="2">
    <source>
        <dbReference type="ARBA" id="ARBA00003969"/>
    </source>
</evidence>
<dbReference type="PROSITE" id="PS00512">
    <property type="entry name" value="ALPHA_GALACTOSIDASE"/>
    <property type="match status" value="1"/>
</dbReference>
<dbReference type="PRINTS" id="PR00740">
    <property type="entry name" value="GLHYDRLASE27"/>
</dbReference>
<sequence>MKSRVALIAALSWSVDARSAVEPHVKRLNNGLGLKPALGWNSWNAGQCSAASAQFALDTANKFISLGLKDLGYEYINIDDCWSTKSRNATGHLVPDPGKWPNGIKAVADQIHAMGLKFGLYGCAGTLTCAGYPGSEGHELQDAQTLASWGVDYWKYDNCYTPCNGGRVQTCQSPQGNTRTWMTTMGTALEKSGRKIFYSLCQWGRDNVWTWGASVGNSWRMSVDNWNDWASVVRIASAAAGMSQYAGPGGFNDLDMMQLGNGKLTAAEERTHFGLWAMCKSPIILGNDLRKVSSATLAIIKNADLLAVNQDSLGKAATTFQPPGAPKPVSGQIYPYWAGPLSDGVVIGLVAASGAATLSVNFKDVPGLGSQSYSWKELYTGKTGTGTNISFSLSSHDMAVVKVKTK</sequence>
<evidence type="ECO:0000256" key="8">
    <source>
        <dbReference type="RuleBase" id="RU361168"/>
    </source>
</evidence>
<feature type="domain" description="Alpha galactosidase C-terminal" evidence="10">
    <location>
        <begin position="335"/>
        <end position="403"/>
    </location>
</feature>
<dbReference type="SUPFAM" id="SSF51011">
    <property type="entry name" value="Glycosyl hydrolase domain"/>
    <property type="match status" value="1"/>
</dbReference>
<organism evidence="11 12">
    <name type="scientific">Westerdykella ornata</name>
    <dbReference type="NCBI Taxonomy" id="318751"/>
    <lineage>
        <taxon>Eukaryota</taxon>
        <taxon>Fungi</taxon>
        <taxon>Dikarya</taxon>
        <taxon>Ascomycota</taxon>
        <taxon>Pezizomycotina</taxon>
        <taxon>Dothideomycetes</taxon>
        <taxon>Pleosporomycetidae</taxon>
        <taxon>Pleosporales</taxon>
        <taxon>Sporormiaceae</taxon>
        <taxon>Westerdykella</taxon>
    </lineage>
</organism>
<evidence type="ECO:0000256" key="7">
    <source>
        <dbReference type="ARBA" id="ARBA00023295"/>
    </source>
</evidence>
<dbReference type="PANTHER" id="PTHR11452:SF75">
    <property type="entry name" value="ALPHA-GALACTOSIDASE MEL1"/>
    <property type="match status" value="1"/>
</dbReference>
<comment type="function">
    <text evidence="2">Hydrolyzes a variety of simple alpha-D-galactoside as well as more complex molecules such as oligosaccharides and polysaccharides.</text>
</comment>
<evidence type="ECO:0000256" key="1">
    <source>
        <dbReference type="ARBA" id="ARBA00001255"/>
    </source>
</evidence>
<dbReference type="AlphaFoldDB" id="A0A6A6JX39"/>
<accession>A0A6A6JX39</accession>
<evidence type="ECO:0000256" key="4">
    <source>
        <dbReference type="ARBA" id="ARBA00012755"/>
    </source>
</evidence>
<dbReference type="Pfam" id="PF17801">
    <property type="entry name" value="Melibiase_C"/>
    <property type="match status" value="1"/>
</dbReference>
<dbReference type="RefSeq" id="XP_033658717.1">
    <property type="nucleotide sequence ID" value="XM_033801365.1"/>
</dbReference>
<dbReference type="EMBL" id="ML986484">
    <property type="protein sequence ID" value="KAF2281180.1"/>
    <property type="molecule type" value="Genomic_DNA"/>
</dbReference>
<dbReference type="EC" id="3.2.1.22" evidence="4 8"/>
<evidence type="ECO:0000313" key="11">
    <source>
        <dbReference type="EMBL" id="KAF2281180.1"/>
    </source>
</evidence>